<evidence type="ECO:0000313" key="2">
    <source>
        <dbReference type="Proteomes" id="UP000266118"/>
    </source>
</evidence>
<organism evidence="1 2">
    <name type="scientific">Arachidicoccus soli</name>
    <dbReference type="NCBI Taxonomy" id="2341117"/>
    <lineage>
        <taxon>Bacteria</taxon>
        <taxon>Pseudomonadati</taxon>
        <taxon>Bacteroidota</taxon>
        <taxon>Chitinophagia</taxon>
        <taxon>Chitinophagales</taxon>
        <taxon>Chitinophagaceae</taxon>
        <taxon>Arachidicoccus</taxon>
    </lineage>
</organism>
<reference evidence="1 2" key="1">
    <citation type="submission" date="2018-09" db="EMBL/GenBank/DDBJ databases">
        <title>Arachidicoccus sp. nov., a bacterium isolated from soil.</title>
        <authorList>
            <person name="Weon H.-Y."/>
            <person name="Kwon S.-W."/>
            <person name="Lee S.A."/>
        </authorList>
    </citation>
    <scope>NUCLEOTIDE SEQUENCE [LARGE SCALE GENOMIC DNA]</scope>
    <source>
        <strain evidence="1 2">KIS59-12</strain>
    </source>
</reference>
<proteinExistence type="predicted"/>
<protein>
    <submittedName>
        <fullName evidence="1">Uncharacterized protein</fullName>
    </submittedName>
</protein>
<accession>A0A386HS12</accession>
<dbReference type="RefSeq" id="WP_119988655.1">
    <property type="nucleotide sequence ID" value="NZ_CP032489.1"/>
</dbReference>
<dbReference type="AlphaFoldDB" id="A0A386HS12"/>
<dbReference type="KEGG" id="ark:D6B99_11795"/>
<gene>
    <name evidence="1" type="ORF">D6B99_11795</name>
</gene>
<dbReference type="EMBL" id="CP032489">
    <property type="protein sequence ID" value="AYD48221.1"/>
    <property type="molecule type" value="Genomic_DNA"/>
</dbReference>
<keyword evidence="2" id="KW-1185">Reference proteome</keyword>
<sequence length="96" mass="11086">MKEFKDFGIQPTMKAFVGNKISIKSVLNLKIVVYDFKIEPSKYNGKCLTMQIELHGERRVVFVNASALMEVLQKIPKEDFPFSTTIIERNARLEFS</sequence>
<dbReference type="Proteomes" id="UP000266118">
    <property type="component" value="Chromosome"/>
</dbReference>
<evidence type="ECO:0000313" key="1">
    <source>
        <dbReference type="EMBL" id="AYD48221.1"/>
    </source>
</evidence>
<name>A0A386HS12_9BACT</name>
<dbReference type="OrthoDB" id="1366256at2"/>